<keyword evidence="2" id="KW-0812">Transmembrane</keyword>
<evidence type="ECO:0000313" key="4">
    <source>
        <dbReference type="Proteomes" id="UP000649617"/>
    </source>
</evidence>
<keyword evidence="2" id="KW-1133">Transmembrane helix</keyword>
<feature type="compositionally biased region" description="Basic and acidic residues" evidence="1">
    <location>
        <begin position="1"/>
        <end position="10"/>
    </location>
</feature>
<feature type="transmembrane region" description="Helical" evidence="2">
    <location>
        <begin position="215"/>
        <end position="235"/>
    </location>
</feature>
<feature type="compositionally biased region" description="Low complexity" evidence="1">
    <location>
        <begin position="13"/>
        <end position="23"/>
    </location>
</feature>
<keyword evidence="4" id="KW-1185">Reference proteome</keyword>
<dbReference type="Proteomes" id="UP000649617">
    <property type="component" value="Unassembled WGS sequence"/>
</dbReference>
<reference evidence="3" key="1">
    <citation type="submission" date="2021-02" db="EMBL/GenBank/DDBJ databases">
        <authorList>
            <person name="Dougan E. K."/>
            <person name="Rhodes N."/>
            <person name="Thang M."/>
            <person name="Chan C."/>
        </authorList>
    </citation>
    <scope>NUCLEOTIDE SEQUENCE</scope>
</reference>
<feature type="region of interest" description="Disordered" evidence="1">
    <location>
        <begin position="1"/>
        <end position="41"/>
    </location>
</feature>
<evidence type="ECO:0000313" key="3">
    <source>
        <dbReference type="EMBL" id="CAE7477761.1"/>
    </source>
</evidence>
<feature type="transmembrane region" description="Helical" evidence="2">
    <location>
        <begin position="173"/>
        <end position="195"/>
    </location>
</feature>
<keyword evidence="2" id="KW-0472">Membrane</keyword>
<dbReference type="EMBL" id="CAJNIZ010024536">
    <property type="protein sequence ID" value="CAE7477761.1"/>
    <property type="molecule type" value="Genomic_DNA"/>
</dbReference>
<protein>
    <submittedName>
        <fullName evidence="3">Uncharacterized protein</fullName>
    </submittedName>
</protein>
<evidence type="ECO:0000256" key="2">
    <source>
        <dbReference type="SAM" id="Phobius"/>
    </source>
</evidence>
<dbReference type="AlphaFoldDB" id="A0A812SG07"/>
<proteinExistence type="predicted"/>
<gene>
    <name evidence="3" type="ORF">SPIL2461_LOCUS12168</name>
</gene>
<organism evidence="3 4">
    <name type="scientific">Symbiodinium pilosum</name>
    <name type="common">Dinoflagellate</name>
    <dbReference type="NCBI Taxonomy" id="2952"/>
    <lineage>
        <taxon>Eukaryota</taxon>
        <taxon>Sar</taxon>
        <taxon>Alveolata</taxon>
        <taxon>Dinophyceae</taxon>
        <taxon>Suessiales</taxon>
        <taxon>Symbiodiniaceae</taxon>
        <taxon>Symbiodinium</taxon>
    </lineage>
</organism>
<name>A0A812SG07_SYMPI</name>
<comment type="caution">
    <text evidence="3">The sequence shown here is derived from an EMBL/GenBank/DDBJ whole genome shotgun (WGS) entry which is preliminary data.</text>
</comment>
<sequence>MAKTAPDAKNRPAGNAGNAGQAGKPQVRFVPEASQSKAADQELQDYNQKLSDISERLCKGVESKDERAVQWARLLDTALNFKLPWRDREVRLRVLYHCLYGLPDSKALPSVPTALLSQRYSEEAENRVEANVDTLRISLPEALRQLSTQRHPGAYFLLTCHLGKERLPACQGFPWLTFGVLLILLGILCGPGRQAPVALPAQGWAEAAAFEPLQGAARTAAVTPMLVGAALLVTLRRVTSSRMQDWSLLLCLGMVSLGAANSDVRLERRDANFSAGCLPICDTQDTGRAPASLNVAFALQPSTMCFRTQVTNGTSATVLGSRR</sequence>
<dbReference type="OrthoDB" id="429645at2759"/>
<evidence type="ECO:0000256" key="1">
    <source>
        <dbReference type="SAM" id="MobiDB-lite"/>
    </source>
</evidence>
<accession>A0A812SG07</accession>